<dbReference type="GO" id="GO:0006886">
    <property type="term" value="P:intracellular protein transport"/>
    <property type="evidence" value="ECO:0007669"/>
    <property type="project" value="InterPro"/>
</dbReference>
<comment type="subcellular location">
    <subcellularLocation>
        <location evidence="1">Membrane</location>
    </subcellularLocation>
</comment>
<keyword evidence="2" id="KW-0472">Membrane</keyword>
<reference evidence="6 7" key="1">
    <citation type="journal article" date="2013" name="Nature">
        <title>The genomes of four tapeworm species reveal adaptations to parasitism.</title>
        <authorList>
            <person name="Tsai I.J."/>
            <person name="Zarowiecki M."/>
            <person name="Holroyd N."/>
            <person name="Garciarrubio A."/>
            <person name="Sanchez-Flores A."/>
            <person name="Brooks K.L."/>
            <person name="Tracey A."/>
            <person name="Bobes R.J."/>
            <person name="Fragoso G."/>
            <person name="Sciutto E."/>
            <person name="Aslett M."/>
            <person name="Beasley H."/>
            <person name="Bennett H.M."/>
            <person name="Cai J."/>
            <person name="Camicia F."/>
            <person name="Clark R."/>
            <person name="Cucher M."/>
            <person name="De Silva N."/>
            <person name="Day T.A."/>
            <person name="Deplazes P."/>
            <person name="Estrada K."/>
            <person name="Fernandez C."/>
            <person name="Holland P.W."/>
            <person name="Hou J."/>
            <person name="Hu S."/>
            <person name="Huckvale T."/>
            <person name="Hung S.S."/>
            <person name="Kamenetzky L."/>
            <person name="Keane J.A."/>
            <person name="Kiss F."/>
            <person name="Koziol U."/>
            <person name="Lambert O."/>
            <person name="Liu K."/>
            <person name="Luo X."/>
            <person name="Luo Y."/>
            <person name="Macchiaroli N."/>
            <person name="Nichol S."/>
            <person name="Paps J."/>
            <person name="Parkinson J."/>
            <person name="Pouchkina-Stantcheva N."/>
            <person name="Riddiford N."/>
            <person name="Rosenzvit M."/>
            <person name="Salinas G."/>
            <person name="Wasmuth J.D."/>
            <person name="Zamanian M."/>
            <person name="Zheng Y."/>
            <person name="Cai X."/>
            <person name="Soberon X."/>
            <person name="Olson P.D."/>
            <person name="Laclette J.P."/>
            <person name="Brehm K."/>
            <person name="Berriman M."/>
            <person name="Garciarrubio A."/>
            <person name="Bobes R.J."/>
            <person name="Fragoso G."/>
            <person name="Sanchez-Flores A."/>
            <person name="Estrada K."/>
            <person name="Cevallos M.A."/>
            <person name="Morett E."/>
            <person name="Gonzalez V."/>
            <person name="Portillo T."/>
            <person name="Ochoa-Leyva A."/>
            <person name="Jose M.V."/>
            <person name="Sciutto E."/>
            <person name="Landa A."/>
            <person name="Jimenez L."/>
            <person name="Valdes V."/>
            <person name="Carrero J.C."/>
            <person name="Larralde C."/>
            <person name="Morales-Montor J."/>
            <person name="Limon-Lason J."/>
            <person name="Soberon X."/>
            <person name="Laclette J.P."/>
        </authorList>
    </citation>
    <scope>NUCLEOTIDE SEQUENCE [LARGE SCALE GENOMIC DNA]</scope>
</reference>
<dbReference type="InterPro" id="IPR009771">
    <property type="entry name" value="RIC1_C"/>
</dbReference>
<evidence type="ECO:0000256" key="4">
    <source>
        <dbReference type="SAM" id="MobiDB-lite"/>
    </source>
</evidence>
<evidence type="ECO:0000313" key="8">
    <source>
        <dbReference type="WBParaSite" id="EgrG_000690500"/>
    </source>
</evidence>
<evidence type="ECO:0000313" key="7">
    <source>
        <dbReference type="Proteomes" id="UP000492820"/>
    </source>
</evidence>
<dbReference type="PANTHER" id="PTHR22746:SF10">
    <property type="entry name" value="GUANINE NUCLEOTIDE EXCHANGE FACTOR SUBUNIT RIC1"/>
    <property type="match status" value="1"/>
</dbReference>
<evidence type="ECO:0000259" key="5">
    <source>
        <dbReference type="Pfam" id="PF07064"/>
    </source>
</evidence>
<dbReference type="GO" id="GO:0005829">
    <property type="term" value="C:cytosol"/>
    <property type="evidence" value="ECO:0007669"/>
    <property type="project" value="TreeGrafter"/>
</dbReference>
<dbReference type="InterPro" id="IPR040096">
    <property type="entry name" value="Ric1"/>
</dbReference>
<evidence type="ECO:0000256" key="3">
    <source>
        <dbReference type="ARBA" id="ARBA00029879"/>
    </source>
</evidence>
<proteinExistence type="predicted"/>
<organism evidence="6">
    <name type="scientific">Echinococcus granulosus</name>
    <name type="common">Hydatid tapeworm</name>
    <dbReference type="NCBI Taxonomy" id="6210"/>
    <lineage>
        <taxon>Eukaryota</taxon>
        <taxon>Metazoa</taxon>
        <taxon>Spiralia</taxon>
        <taxon>Lophotrochozoa</taxon>
        <taxon>Platyhelminthes</taxon>
        <taxon>Cestoda</taxon>
        <taxon>Eucestoda</taxon>
        <taxon>Cyclophyllidea</taxon>
        <taxon>Taeniidae</taxon>
        <taxon>Echinococcus</taxon>
        <taxon>Echinococcus granulosus group</taxon>
    </lineage>
</organism>
<accession>A0A068WZ40</accession>
<feature type="domain" description="RIC1 C-terminal alpha solenoid region" evidence="5">
    <location>
        <begin position="884"/>
        <end position="1045"/>
    </location>
</feature>
<dbReference type="Pfam" id="PF25440">
    <property type="entry name" value="Beta-prop_RIC1_2nd"/>
    <property type="match status" value="1"/>
</dbReference>
<sequence>MYYFTNSPTILTDLPNDLTCSIASTDDGRFIAVSVNNDVYFHCQKSLTLLGLYRHKPQSVEAGGNFVYIAWNSTSDILLLRTDLGFLFLVYLSLRELDQLDLENKIIAGDRSGRVFCLNWLGEVLQQEGFDLHAIAIQSEFGSNAGNTPPPTSAIFSVTSHIDLSVNCQNFHWAPTLGGFLVTLTNRRLLLVILPLSRLIPECIRVIWLTSVEDPSAISVNSRFRGFAVGTSKGQITFYHLEETSNMPISSLKFRLPDPVRHGIDKMPDSVKTLAWSPDGYCLAVAWSTHGMALWSVFGSLLYSTLLDQTEVTRFLAPLNFCWTLKGFHLWTISTFVDDQDRRAREECLNAFKERILHSCNPLPQTQLQVAKNVAKMRSDLHLDGGSGDHNRNFLMVFHLAKSVLASNPTEDNHLHLLLCTPDAFMVTIRRFLHSRRTMLHVPLPLAYIRANFPLKFAALNSQGNQVVVAGSRGFAVCVLSSLRWRLFGNVSQEQTFEVHAGLAWWGRFICFSAFNYVVSHCEIRCYPTTEKVDDRFASIVTLENSIRPLLLDIVGNCLIIFSTDSHYRSFDLSVGPKPHEVVMTPHSTFNLASFFPHAVCLTRILPFSLHSHSSSVLSHTNHNETPRQARNAETEDSTLLATYAGNLLLLPNLRSSLTGLQSGDTSSALAGFFGFGGKKDTNTRKYQDTFSPTLIASRVELLWSPTANTPCTSSIQRPAEVLDFSDDEEEEEDDRCCRETRGFPLAKERYGTYVSTPPPLLRDSIWLFCGADGMRIWLPLDTSSVRRSSGGASEVPLPSGVDKKSPGVYIPLGTALKASRRVMVSLGLDELSYPLVIFPDKAVFVTVQSDYLRVDRSYSDLLADPCIQMPCCCVTFKTNLFLPHLLKDLLRKNLSDVAYDLAAAYQYLPYFQHILELLLHQVLEEEATSKYPIPDPLLPQVTAFVEQFPHFLDVVVQCTRKTEVTWWRYLFCALGRRPKDIFDHAISLEQLDTAASCLVILQNSETQATCKQCALLLLETAIRQSQWHHVRDLRRFLKATTLSEHSKDVLNEVDTFVEHTKCRFLQEGSWKSLEEIFANLSPPSSLQVPVFTMQDGLSEPAEALNSFLPQWLLANREHVMHVDDWPRCFLRLHSDFGWFLSIGIQKEDVLACTQKRPGFAQAVNGMRTDSIANSETYSSIRHYNSTEEAPTFYEALRAQQQVLLLLNHLLMVIRELKPPTPESFFGPSEEALFCWTLIVAILQMDKEAVISVFSLLLKTGVHPTNGIDAIPSSSASSSSSPPTLLRRILNGIEALERLISADPQATPEYSNFFTELKPIIRKVVQPFMEQNHAVRVERRSIRLPSACSDSNLVASCFIFSTFMSCSKLMHWHVICVTGEKGMFIGKENSGEADNGAEFDVIVDADAEGSGSCGCGLRVCS</sequence>
<evidence type="ECO:0000313" key="6">
    <source>
        <dbReference type="EMBL" id="CDS22922.1"/>
    </source>
</evidence>
<feature type="region of interest" description="Disordered" evidence="4">
    <location>
        <begin position="617"/>
        <end position="636"/>
    </location>
</feature>
<dbReference type="EMBL" id="LK028588">
    <property type="protein sequence ID" value="CDS22922.1"/>
    <property type="molecule type" value="Genomic_DNA"/>
</dbReference>
<dbReference type="SUPFAM" id="SSF50969">
    <property type="entry name" value="YVTN repeat-like/Quinoprotein amine dehydrogenase"/>
    <property type="match status" value="1"/>
</dbReference>
<protein>
    <recommendedName>
        <fullName evidence="3">Protein RIC1 homolog</fullName>
    </recommendedName>
</protein>
<dbReference type="GO" id="GO:0034066">
    <property type="term" value="C:Ric1-Rgp1 guanyl-nucleotide exchange factor complex"/>
    <property type="evidence" value="ECO:0007669"/>
    <property type="project" value="InterPro"/>
</dbReference>
<name>A0A068WZ40_ECHGR</name>
<dbReference type="GO" id="GO:0000139">
    <property type="term" value="C:Golgi membrane"/>
    <property type="evidence" value="ECO:0007669"/>
    <property type="project" value="TreeGrafter"/>
</dbReference>
<dbReference type="Proteomes" id="UP000492820">
    <property type="component" value="Unassembled WGS sequence"/>
</dbReference>
<reference evidence="6" key="2">
    <citation type="submission" date="2014-06" db="EMBL/GenBank/DDBJ databases">
        <authorList>
            <person name="Aslett M."/>
        </authorList>
    </citation>
    <scope>NUCLEOTIDE SEQUENCE</scope>
</reference>
<dbReference type="Pfam" id="PF07064">
    <property type="entry name" value="RIC1"/>
    <property type="match status" value="1"/>
</dbReference>
<evidence type="ECO:0000256" key="1">
    <source>
        <dbReference type="ARBA" id="ARBA00004370"/>
    </source>
</evidence>
<dbReference type="WBParaSite" id="EgrG_000690500">
    <property type="protein sequence ID" value="EgrG_000690500"/>
    <property type="gene ID" value="EgrG_000690500"/>
</dbReference>
<dbReference type="PANTHER" id="PTHR22746">
    <property type="entry name" value="RAB6A-GEF COMPLEX PARTNER PROTEIN 1"/>
    <property type="match status" value="1"/>
</dbReference>
<reference evidence="8" key="3">
    <citation type="submission" date="2020-10" db="UniProtKB">
        <authorList>
            <consortium name="WormBaseParasite"/>
        </authorList>
    </citation>
    <scope>IDENTIFICATION</scope>
</reference>
<dbReference type="InterPro" id="IPR011044">
    <property type="entry name" value="Quino_amine_DH_bsu"/>
</dbReference>
<dbReference type="GO" id="GO:0042147">
    <property type="term" value="P:retrograde transport, endosome to Golgi"/>
    <property type="evidence" value="ECO:0007669"/>
    <property type="project" value="TreeGrafter"/>
</dbReference>
<gene>
    <name evidence="6" type="ORF">EgrG_000690500</name>
</gene>
<evidence type="ECO:0000256" key="2">
    <source>
        <dbReference type="ARBA" id="ARBA00023136"/>
    </source>
</evidence>
<feature type="compositionally biased region" description="Basic and acidic residues" evidence="4">
    <location>
        <begin position="622"/>
        <end position="634"/>
    </location>
</feature>